<keyword evidence="1" id="KW-0812">Transmembrane</keyword>
<keyword evidence="1" id="KW-0472">Membrane</keyword>
<evidence type="ECO:0000256" key="1">
    <source>
        <dbReference type="HAMAP-Rule" id="MF_02088"/>
    </source>
</evidence>
<dbReference type="Pfam" id="PF02592">
    <property type="entry name" value="Vut_1"/>
    <property type="match status" value="1"/>
</dbReference>
<protein>
    <recommendedName>
        <fullName evidence="1">Probable queuosine precursor transporter</fullName>
        <shortName evidence="1">Q precursor transporter</shortName>
    </recommendedName>
</protein>
<name>A0ABV4JYW8_9BACT</name>
<evidence type="ECO:0000313" key="3">
    <source>
        <dbReference type="Proteomes" id="UP001568698"/>
    </source>
</evidence>
<dbReference type="InterPro" id="IPR003744">
    <property type="entry name" value="YhhQ"/>
</dbReference>
<dbReference type="PANTHER" id="PTHR34300">
    <property type="entry name" value="QUEUOSINE PRECURSOR TRANSPORTER-RELATED"/>
    <property type="match status" value="1"/>
</dbReference>
<dbReference type="PANTHER" id="PTHR34300:SF2">
    <property type="entry name" value="QUEUOSINE PRECURSOR TRANSPORTER-RELATED"/>
    <property type="match status" value="1"/>
</dbReference>
<keyword evidence="1" id="KW-1133">Transmembrane helix</keyword>
<feature type="transmembrane region" description="Helical" evidence="1">
    <location>
        <begin position="123"/>
        <end position="146"/>
    </location>
</feature>
<reference evidence="2 3" key="1">
    <citation type="submission" date="2024-08" db="EMBL/GenBank/DDBJ databases">
        <title>Sulfate-reducing bacteria isolated from formation water of the oil field in Kazakhstan and description of Pseudodesulfovibrio sp.</title>
        <authorList>
            <person name="Bidzhieva S.K."/>
            <person name="Tourova T.P."/>
            <person name="Grouzdev D.S."/>
            <person name="Beletsky A.V."/>
            <person name="Sokolova D.S."/>
            <person name="Samigullina S.R."/>
            <person name="Poltaraus A.B."/>
            <person name="Avtukh A.N."/>
            <person name="Tereshina V.M."/>
            <person name="Zhaparov N.S."/>
            <person name="Mardanov A.V."/>
            <person name="Nazina T.N."/>
        </authorList>
    </citation>
    <scope>NUCLEOTIDE SEQUENCE [LARGE SCALE GENOMIC DNA]</scope>
    <source>
        <strain evidence="2 3">9FUS</strain>
    </source>
</reference>
<feature type="transmembrane region" description="Helical" evidence="1">
    <location>
        <begin position="6"/>
        <end position="24"/>
    </location>
</feature>
<comment type="function">
    <text evidence="1">Involved in the import of queuosine (Q) precursors, required for Q precursor salvage.</text>
</comment>
<keyword evidence="1" id="KW-1003">Cell membrane</keyword>
<gene>
    <name evidence="2" type="ORF">AB6M95_04030</name>
</gene>
<feature type="transmembrane region" description="Helical" evidence="1">
    <location>
        <begin position="84"/>
        <end position="103"/>
    </location>
</feature>
<dbReference type="NCBIfam" id="TIGR00697">
    <property type="entry name" value="queuosine precursor transporter"/>
    <property type="match status" value="1"/>
</dbReference>
<dbReference type="EMBL" id="JBGLYH010000006">
    <property type="protein sequence ID" value="MEZ7195906.1"/>
    <property type="molecule type" value="Genomic_DNA"/>
</dbReference>
<accession>A0ABV4JYW8</accession>
<organism evidence="2 3">
    <name type="scientific">Pseudodesulfovibrio karagichevae</name>
    <dbReference type="NCBI Taxonomy" id="3239305"/>
    <lineage>
        <taxon>Bacteria</taxon>
        <taxon>Pseudomonadati</taxon>
        <taxon>Thermodesulfobacteriota</taxon>
        <taxon>Desulfovibrionia</taxon>
        <taxon>Desulfovibrionales</taxon>
        <taxon>Desulfovibrionaceae</taxon>
    </lineage>
</organism>
<feature type="transmembrane region" description="Helical" evidence="1">
    <location>
        <begin position="29"/>
        <end position="45"/>
    </location>
</feature>
<dbReference type="Proteomes" id="UP001568698">
    <property type="component" value="Unassembled WGS sequence"/>
</dbReference>
<dbReference type="HAMAP" id="MF_02088">
    <property type="entry name" value="Q_prec_transport"/>
    <property type="match status" value="1"/>
</dbReference>
<dbReference type="RefSeq" id="WP_371385448.1">
    <property type="nucleotide sequence ID" value="NZ_JBGLYH010000006.1"/>
</dbReference>
<proteinExistence type="inferred from homology"/>
<evidence type="ECO:0000313" key="2">
    <source>
        <dbReference type="EMBL" id="MEZ7195906.1"/>
    </source>
</evidence>
<keyword evidence="3" id="KW-1185">Reference proteome</keyword>
<comment type="caution">
    <text evidence="2">The sequence shown here is derived from an EMBL/GenBank/DDBJ whole genome shotgun (WGS) entry which is preliminary data.</text>
</comment>
<feature type="transmembrane region" description="Helical" evidence="1">
    <location>
        <begin position="51"/>
        <end position="72"/>
    </location>
</feature>
<comment type="subcellular location">
    <subcellularLocation>
        <location evidence="1">Cell membrane</location>
        <topology evidence="1">Multi-pass membrane protein</topology>
    </subcellularLocation>
</comment>
<keyword evidence="1" id="KW-0813">Transport</keyword>
<feature type="transmembrane region" description="Helical" evidence="1">
    <location>
        <begin position="167"/>
        <end position="188"/>
    </location>
</feature>
<feature type="transmembrane region" description="Helical" evidence="1">
    <location>
        <begin position="194"/>
        <end position="215"/>
    </location>
</feature>
<sequence>MNETLWILFALVDLCMVLVVYRLFGKVGLFGLMVFNLLLCNIQVLKTVQLFGLTTTLGNVLYASVFLATDLLSEFYGKKEARKGVLLGFVTLLMMVAYMQIALLFQPAADDFAQPHLEVLFGFMPRVALASMAAYLVSQLHDVWAFHAIRARTGEKHLWLRNNASTMVSQLLDSVIFCFIAFWGVFPMNVFMEILLSTYIIKFVVAALDTPFIYLAKRMFHKEQAAAPSA</sequence>
<comment type="similarity">
    <text evidence="1">Belongs to the vitamin uptake transporter (VUT/ECF) (TC 2.A.88) family. Q precursor transporter subfamily.</text>
</comment>